<organism evidence="1 2">
    <name type="scientific">Desulfovibrio piger ATCC 29098</name>
    <dbReference type="NCBI Taxonomy" id="411464"/>
    <lineage>
        <taxon>Bacteria</taxon>
        <taxon>Pseudomonadati</taxon>
        <taxon>Thermodesulfobacteriota</taxon>
        <taxon>Desulfovibrionia</taxon>
        <taxon>Desulfovibrionales</taxon>
        <taxon>Desulfovibrionaceae</taxon>
        <taxon>Desulfovibrio</taxon>
    </lineage>
</organism>
<dbReference type="Proteomes" id="UP000003676">
    <property type="component" value="Unassembled WGS sequence"/>
</dbReference>
<comment type="caution">
    <text evidence="1">The sequence shown here is derived from an EMBL/GenBank/DDBJ whole genome shotgun (WGS) entry which is preliminary data.</text>
</comment>
<proteinExistence type="predicted"/>
<dbReference type="HOGENOM" id="CLU_3269099_0_0_7"/>
<dbReference type="AlphaFoldDB" id="B6WS87"/>
<reference evidence="1 2" key="1">
    <citation type="submission" date="2008-10" db="EMBL/GenBank/DDBJ databases">
        <title>Draft genome sequence of Desulvovibrio piger (ATCC 29098).</title>
        <authorList>
            <person name="Sudarsanam P."/>
            <person name="Ley R."/>
            <person name="Guruge J."/>
            <person name="Turnbaugh P.J."/>
            <person name="Mahowald M."/>
            <person name="Liep D."/>
            <person name="Gordon J."/>
        </authorList>
    </citation>
    <scope>NUCLEOTIDE SEQUENCE [LARGE SCALE GENOMIC DNA]</scope>
    <source>
        <strain evidence="1 2">ATCC 29098</strain>
    </source>
</reference>
<evidence type="ECO:0000313" key="1">
    <source>
        <dbReference type="EMBL" id="EEB34245.1"/>
    </source>
</evidence>
<accession>B6WS87</accession>
<protein>
    <submittedName>
        <fullName evidence="1">Uncharacterized protein</fullName>
    </submittedName>
</protein>
<name>B6WS87_9BACT</name>
<reference evidence="1 2" key="2">
    <citation type="submission" date="2008-10" db="EMBL/GenBank/DDBJ databases">
        <authorList>
            <person name="Fulton L."/>
            <person name="Clifton S."/>
            <person name="Fulton B."/>
            <person name="Xu J."/>
            <person name="Minx P."/>
            <person name="Pepin K.H."/>
            <person name="Johnson M."/>
            <person name="Bhonagiri V."/>
            <person name="Nash W.E."/>
            <person name="Mardis E.R."/>
            <person name="Wilson R.K."/>
        </authorList>
    </citation>
    <scope>NUCLEOTIDE SEQUENCE [LARGE SCALE GENOMIC DNA]</scope>
    <source>
        <strain evidence="1 2">ATCC 29098</strain>
    </source>
</reference>
<dbReference type="EMBL" id="ABXU01000026">
    <property type="protein sequence ID" value="EEB34245.1"/>
    <property type="molecule type" value="Genomic_DNA"/>
</dbReference>
<gene>
    <name evidence="1" type="ORF">DESPIG_00933</name>
</gene>
<sequence>MTCWAPFFMEKNDKIFHSKAGKKAHAGVWRTEACRPGPDMM</sequence>
<evidence type="ECO:0000313" key="2">
    <source>
        <dbReference type="Proteomes" id="UP000003676"/>
    </source>
</evidence>